<accession>A0AAE6X7W0</accession>
<evidence type="ECO:0000256" key="2">
    <source>
        <dbReference type="SAM" id="SignalP"/>
    </source>
</evidence>
<organism evidence="3 6">
    <name type="scientific">Frederiksenia canicola</name>
    <dbReference type="NCBI Taxonomy" id="123824"/>
    <lineage>
        <taxon>Bacteria</taxon>
        <taxon>Pseudomonadati</taxon>
        <taxon>Pseudomonadota</taxon>
        <taxon>Gammaproteobacteria</taxon>
        <taxon>Pasteurellales</taxon>
        <taxon>Pasteurellaceae</taxon>
        <taxon>Frederiksenia</taxon>
    </lineage>
</organism>
<evidence type="ECO:0000313" key="6">
    <source>
        <dbReference type="Proteomes" id="UP000502287"/>
    </source>
</evidence>
<evidence type="ECO:0000313" key="3">
    <source>
        <dbReference type="EMBL" id="QIM65059.1"/>
    </source>
</evidence>
<dbReference type="EMBL" id="RKQT01000001">
    <property type="protein sequence ID" value="RPE96528.1"/>
    <property type="molecule type" value="Genomic_DNA"/>
</dbReference>
<dbReference type="AlphaFoldDB" id="A0AAE6X7W0"/>
<dbReference type="EMBL" id="CP015029">
    <property type="protein sequence ID" value="QIM65059.1"/>
    <property type="molecule type" value="Genomic_DNA"/>
</dbReference>
<feature type="signal peptide" evidence="2">
    <location>
        <begin position="1"/>
        <end position="19"/>
    </location>
</feature>
<dbReference type="KEGG" id="fcl:A4G17_06225"/>
<dbReference type="Proteomes" id="UP000502287">
    <property type="component" value="Chromosome"/>
</dbReference>
<feature type="chain" id="PRO_5041945025" evidence="2">
    <location>
        <begin position="20"/>
        <end position="112"/>
    </location>
</feature>
<keyword evidence="1 2" id="KW-0732">Signal</keyword>
<sequence>MKKLMTFVSVLTLSTSAFAGFQGHNAAVKQPTTVAQAKKAYDDTTVSLHGYIVQKVGNEKYTFKDNTGQIRVEIDDELWGGLTATPKTKVRIYGQVDKDNGKTEIDVTRISK</sequence>
<dbReference type="InterPro" id="IPR036700">
    <property type="entry name" value="BOBF_sf"/>
</dbReference>
<dbReference type="NCBIfam" id="NF033674">
    <property type="entry name" value="stress_OB_fold"/>
    <property type="match status" value="1"/>
</dbReference>
<name>A0AAE6X7W0_9PAST</name>
<dbReference type="RefSeq" id="WP_123956419.1">
    <property type="nucleotide sequence ID" value="NZ_CP015029.1"/>
</dbReference>
<proteinExistence type="predicted"/>
<evidence type="ECO:0000313" key="5">
    <source>
        <dbReference type="Proteomes" id="UP000276901"/>
    </source>
</evidence>
<dbReference type="PANTHER" id="PTHR36571:SF1">
    <property type="entry name" value="PROTEIN YGIW"/>
    <property type="match status" value="1"/>
</dbReference>
<evidence type="ECO:0000256" key="1">
    <source>
        <dbReference type="ARBA" id="ARBA00022729"/>
    </source>
</evidence>
<evidence type="ECO:0000313" key="4">
    <source>
        <dbReference type="EMBL" id="RPE96528.1"/>
    </source>
</evidence>
<keyword evidence="5" id="KW-1185">Reference proteome</keyword>
<dbReference type="Gene3D" id="2.40.50.200">
    <property type="entry name" value="Bacterial OB-fold"/>
    <property type="match status" value="1"/>
</dbReference>
<protein>
    <submittedName>
        <fullName evidence="4">Uncharacterized protein (TIGR00156 family)</fullName>
    </submittedName>
</protein>
<reference evidence="4 5" key="2">
    <citation type="submission" date="2018-11" db="EMBL/GenBank/DDBJ databases">
        <title>Genomic Encyclopedia of Type Strains, Phase IV (KMG-IV): sequencing the most valuable type-strain genomes for metagenomic binning, comparative biology and taxonomic classification.</title>
        <authorList>
            <person name="Goeker M."/>
        </authorList>
    </citation>
    <scope>NUCLEOTIDE SEQUENCE [LARGE SCALE GENOMIC DNA]</scope>
    <source>
        <strain evidence="4 5">DSM 25797</strain>
    </source>
</reference>
<dbReference type="PANTHER" id="PTHR36571">
    <property type="entry name" value="PROTEIN YGIW"/>
    <property type="match status" value="1"/>
</dbReference>
<dbReference type="SUPFAM" id="SSF101756">
    <property type="entry name" value="Hypothetical protein YgiW"/>
    <property type="match status" value="1"/>
</dbReference>
<reference evidence="3 6" key="1">
    <citation type="submission" date="2016-03" db="EMBL/GenBank/DDBJ databases">
        <authorList>
            <person name="Hansen M.J."/>
            <person name="Bojesen A.M."/>
            <person name="Planet P."/>
        </authorList>
    </citation>
    <scope>NUCLEOTIDE SEQUENCE [LARGE SCALE GENOMIC DNA]</scope>
    <source>
        <strain evidence="3 6">HPA 21</strain>
    </source>
</reference>
<dbReference type="Pfam" id="PF04076">
    <property type="entry name" value="BOF"/>
    <property type="match status" value="1"/>
</dbReference>
<gene>
    <name evidence="3" type="ORF">A4G17_06225</name>
    <name evidence="4" type="ORF">EDC49_0923</name>
</gene>
<dbReference type="InterPro" id="IPR005220">
    <property type="entry name" value="CarO-like"/>
</dbReference>
<dbReference type="Proteomes" id="UP000276901">
    <property type="component" value="Unassembled WGS sequence"/>
</dbReference>